<protein>
    <submittedName>
        <fullName evidence="2">Uncharacterized protein</fullName>
    </submittedName>
</protein>
<dbReference type="Proteomes" id="UP001482620">
    <property type="component" value="Unassembled WGS sequence"/>
</dbReference>
<accession>A0ABV0T4Q7</accession>
<gene>
    <name evidence="2" type="ORF">ILYODFUR_028555</name>
</gene>
<keyword evidence="3" id="KW-1185">Reference proteome</keyword>
<organism evidence="2 3">
    <name type="scientific">Ilyodon furcidens</name>
    <name type="common">goldbreast splitfin</name>
    <dbReference type="NCBI Taxonomy" id="33524"/>
    <lineage>
        <taxon>Eukaryota</taxon>
        <taxon>Metazoa</taxon>
        <taxon>Chordata</taxon>
        <taxon>Craniata</taxon>
        <taxon>Vertebrata</taxon>
        <taxon>Euteleostomi</taxon>
        <taxon>Actinopterygii</taxon>
        <taxon>Neopterygii</taxon>
        <taxon>Teleostei</taxon>
        <taxon>Neoteleostei</taxon>
        <taxon>Acanthomorphata</taxon>
        <taxon>Ovalentaria</taxon>
        <taxon>Atherinomorphae</taxon>
        <taxon>Cyprinodontiformes</taxon>
        <taxon>Goodeidae</taxon>
        <taxon>Ilyodon</taxon>
    </lineage>
</organism>
<reference evidence="2 3" key="1">
    <citation type="submission" date="2021-06" db="EMBL/GenBank/DDBJ databases">
        <authorList>
            <person name="Palmer J.M."/>
        </authorList>
    </citation>
    <scope>NUCLEOTIDE SEQUENCE [LARGE SCALE GENOMIC DNA]</scope>
    <source>
        <strain evidence="3">if_2019</strain>
        <tissue evidence="2">Muscle</tissue>
    </source>
</reference>
<feature type="region of interest" description="Disordered" evidence="1">
    <location>
        <begin position="1"/>
        <end position="49"/>
    </location>
</feature>
<comment type="caution">
    <text evidence="2">The sequence shown here is derived from an EMBL/GenBank/DDBJ whole genome shotgun (WGS) entry which is preliminary data.</text>
</comment>
<proteinExistence type="predicted"/>
<evidence type="ECO:0000313" key="2">
    <source>
        <dbReference type="EMBL" id="MEQ2226552.1"/>
    </source>
</evidence>
<evidence type="ECO:0000313" key="3">
    <source>
        <dbReference type="Proteomes" id="UP001482620"/>
    </source>
</evidence>
<evidence type="ECO:0000256" key="1">
    <source>
        <dbReference type="SAM" id="MobiDB-lite"/>
    </source>
</evidence>
<sequence>MMLLLEEKKGGKGEKEGWGCGCGSDEMKRGGSSPCRAWNTSGPPARQKGHRATELYILLTREPLLRPEPVQLQYGSTALSHILPFTLTVYTHHTGDMQSIL</sequence>
<name>A0ABV0T4Q7_9TELE</name>
<dbReference type="EMBL" id="JAHRIQ010015504">
    <property type="protein sequence ID" value="MEQ2226552.1"/>
    <property type="molecule type" value="Genomic_DNA"/>
</dbReference>
<feature type="compositionally biased region" description="Basic and acidic residues" evidence="1">
    <location>
        <begin position="1"/>
        <end position="17"/>
    </location>
</feature>